<evidence type="ECO:0000256" key="5">
    <source>
        <dbReference type="SAM" id="MobiDB-lite"/>
    </source>
</evidence>
<feature type="compositionally biased region" description="Basic and acidic residues" evidence="5">
    <location>
        <begin position="130"/>
        <end position="139"/>
    </location>
</feature>
<evidence type="ECO:0000256" key="3">
    <source>
        <dbReference type="ARBA" id="ARBA00023163"/>
    </source>
</evidence>
<dbReference type="PANTHER" id="PTHR31442:SF21">
    <property type="entry name" value="TRANSCRIPTION FACTOR BOA-RELATED"/>
    <property type="match status" value="1"/>
</dbReference>
<dbReference type="GO" id="GO:0003700">
    <property type="term" value="F:DNA-binding transcription factor activity"/>
    <property type="evidence" value="ECO:0007669"/>
    <property type="project" value="InterPro"/>
</dbReference>
<dbReference type="GO" id="GO:0005634">
    <property type="term" value="C:nucleus"/>
    <property type="evidence" value="ECO:0007669"/>
    <property type="project" value="UniProtKB-SubCell"/>
</dbReference>
<sequence length="341" mass="37691">MGEEVRMSEYGVNGESNGGGEDDERILEWEMGLPYGEDLMPLCQSLIPLELASAFSISPISYRTLVDVNRASQTTLLSIRGSQTHALSSTNNNNNGNGGNNNGIKSFAEVRGDPMGAETEDGDENGSGSESRRTRKQPECTEEADSAAIMMRTTENSNDDPSSARTLKRPRLVWTPQLHKRFVDVVAHLGIKNAVPKTIMQLMNVEGLTRENVASHLQKYRLYLKRMQGLSNDEPSSSDPLFASTPVPPQCYETAGNSHNNNNNNNSSSSNNNNGHMGVSIPPQVMSMPVYGMMNHGGFHHGHGFEQNMYNMNMGMNNMMPQRDWTMNKHYQHHVSPSADK</sequence>
<dbReference type="Pfam" id="PF00249">
    <property type="entry name" value="Myb_DNA-binding"/>
    <property type="match status" value="1"/>
</dbReference>
<organism evidence="7 8">
    <name type="scientific">Dipteronia dyeriana</name>
    <dbReference type="NCBI Taxonomy" id="168575"/>
    <lineage>
        <taxon>Eukaryota</taxon>
        <taxon>Viridiplantae</taxon>
        <taxon>Streptophyta</taxon>
        <taxon>Embryophyta</taxon>
        <taxon>Tracheophyta</taxon>
        <taxon>Spermatophyta</taxon>
        <taxon>Magnoliopsida</taxon>
        <taxon>eudicotyledons</taxon>
        <taxon>Gunneridae</taxon>
        <taxon>Pentapetalae</taxon>
        <taxon>rosids</taxon>
        <taxon>malvids</taxon>
        <taxon>Sapindales</taxon>
        <taxon>Sapindaceae</taxon>
        <taxon>Hippocastanoideae</taxon>
        <taxon>Acereae</taxon>
        <taxon>Dipteronia</taxon>
    </lineage>
</organism>
<dbReference type="Proteomes" id="UP001280121">
    <property type="component" value="Unassembled WGS sequence"/>
</dbReference>
<feature type="compositionally biased region" description="Polar residues" evidence="5">
    <location>
        <begin position="230"/>
        <end position="239"/>
    </location>
</feature>
<dbReference type="PANTHER" id="PTHR31442">
    <property type="entry name" value="HOMEODOMAIN-LIKE SUPERFAMILY PROTEIN-RELATED"/>
    <property type="match status" value="1"/>
</dbReference>
<protein>
    <recommendedName>
        <fullName evidence="6">HTH myb-type domain-containing protein</fullName>
    </recommendedName>
</protein>
<dbReference type="FunFam" id="1.10.10.60:FF:000007">
    <property type="entry name" value="Two-component response regulator"/>
    <property type="match status" value="1"/>
</dbReference>
<evidence type="ECO:0000313" key="7">
    <source>
        <dbReference type="EMBL" id="KAK2642675.1"/>
    </source>
</evidence>
<keyword evidence="2" id="KW-0805">Transcription regulation</keyword>
<name>A0AAD9WUF9_9ROSI</name>
<comment type="caution">
    <text evidence="7">The sequence shown here is derived from an EMBL/GenBank/DDBJ whole genome shotgun (WGS) entry which is preliminary data.</text>
</comment>
<evidence type="ECO:0000256" key="2">
    <source>
        <dbReference type="ARBA" id="ARBA00023015"/>
    </source>
</evidence>
<dbReference type="Gene3D" id="1.10.10.60">
    <property type="entry name" value="Homeodomain-like"/>
    <property type="match status" value="1"/>
</dbReference>
<keyword evidence="3" id="KW-0804">Transcription</keyword>
<feature type="region of interest" description="Disordered" evidence="5">
    <location>
        <begin position="85"/>
        <end position="145"/>
    </location>
</feature>
<dbReference type="PROSITE" id="PS51294">
    <property type="entry name" value="HTH_MYB"/>
    <property type="match status" value="1"/>
</dbReference>
<comment type="subcellular location">
    <subcellularLocation>
        <location evidence="1">Nucleus</location>
    </subcellularLocation>
</comment>
<dbReference type="InterPro" id="IPR001005">
    <property type="entry name" value="SANT/Myb"/>
</dbReference>
<dbReference type="InterPro" id="IPR009057">
    <property type="entry name" value="Homeodomain-like_sf"/>
</dbReference>
<dbReference type="EMBL" id="JANJYI010000007">
    <property type="protein sequence ID" value="KAK2642675.1"/>
    <property type="molecule type" value="Genomic_DNA"/>
</dbReference>
<dbReference type="GO" id="GO:0003677">
    <property type="term" value="F:DNA binding"/>
    <property type="evidence" value="ECO:0007669"/>
    <property type="project" value="InterPro"/>
</dbReference>
<feature type="domain" description="HTH myb-type" evidence="6">
    <location>
        <begin position="174"/>
        <end position="225"/>
    </location>
</feature>
<evidence type="ECO:0000256" key="1">
    <source>
        <dbReference type="ARBA" id="ARBA00004123"/>
    </source>
</evidence>
<evidence type="ECO:0000256" key="4">
    <source>
        <dbReference type="ARBA" id="ARBA00023242"/>
    </source>
</evidence>
<reference evidence="7" key="1">
    <citation type="journal article" date="2023" name="Plant J.">
        <title>Genome sequences and population genomics provide insights into the demographic history, inbreeding, and mutation load of two 'living fossil' tree species of Dipteronia.</title>
        <authorList>
            <person name="Feng Y."/>
            <person name="Comes H.P."/>
            <person name="Chen J."/>
            <person name="Zhu S."/>
            <person name="Lu R."/>
            <person name="Zhang X."/>
            <person name="Li P."/>
            <person name="Qiu J."/>
            <person name="Olsen K.M."/>
            <person name="Qiu Y."/>
        </authorList>
    </citation>
    <scope>NUCLEOTIDE SEQUENCE</scope>
    <source>
        <strain evidence="7">KIB01</strain>
    </source>
</reference>
<dbReference type="NCBIfam" id="TIGR01557">
    <property type="entry name" value="myb_SHAQKYF"/>
    <property type="match status" value="1"/>
</dbReference>
<feature type="region of interest" description="Disordered" evidence="5">
    <location>
        <begin position="1"/>
        <end position="22"/>
    </location>
</feature>
<dbReference type="InterPro" id="IPR044841">
    <property type="entry name" value="LUX/BOA-like"/>
</dbReference>
<gene>
    <name evidence="7" type="ORF">Ddye_024438</name>
</gene>
<proteinExistence type="predicted"/>
<keyword evidence="4" id="KW-0539">Nucleus</keyword>
<accession>A0AAD9WUF9</accession>
<evidence type="ECO:0000313" key="8">
    <source>
        <dbReference type="Proteomes" id="UP001280121"/>
    </source>
</evidence>
<keyword evidence="8" id="KW-1185">Reference proteome</keyword>
<evidence type="ECO:0000259" key="6">
    <source>
        <dbReference type="PROSITE" id="PS51294"/>
    </source>
</evidence>
<dbReference type="SUPFAM" id="SSF46689">
    <property type="entry name" value="Homeodomain-like"/>
    <property type="match status" value="1"/>
</dbReference>
<dbReference type="AlphaFoldDB" id="A0AAD9WUF9"/>
<feature type="compositionally biased region" description="Low complexity" evidence="5">
    <location>
        <begin position="257"/>
        <end position="274"/>
    </location>
</feature>
<feature type="region of interest" description="Disordered" evidence="5">
    <location>
        <begin position="230"/>
        <end position="281"/>
    </location>
</feature>
<dbReference type="InterPro" id="IPR006447">
    <property type="entry name" value="Myb_dom_plants"/>
</dbReference>
<dbReference type="InterPro" id="IPR017930">
    <property type="entry name" value="Myb_dom"/>
</dbReference>